<evidence type="ECO:0000256" key="1">
    <source>
        <dbReference type="SAM" id="MobiDB-lite"/>
    </source>
</evidence>
<sequence>MTIKPTTSPSPSTTTTKPTTTSAPTTSPMKFTTTTSSKSTTLSPTTTTMKPTSKSIPTTTPAPLKTCEPNPCPKDAKGQPVACQVEHADGKHKCGKPDDGPLIRFHLAAGLSPLLLPRT</sequence>
<protein>
    <submittedName>
        <fullName evidence="3">Integumentary mucin C.1-like</fullName>
    </submittedName>
</protein>
<dbReference type="KEGG" id="lak:106152528"/>
<reference evidence="3" key="1">
    <citation type="submission" date="2025-08" db="UniProtKB">
        <authorList>
            <consortium name="RefSeq"/>
        </authorList>
    </citation>
    <scope>IDENTIFICATION</scope>
    <source>
        <tissue evidence="3">Gonads</tissue>
    </source>
</reference>
<dbReference type="AlphaFoldDB" id="A0A1S3H8Z5"/>
<evidence type="ECO:0000313" key="3">
    <source>
        <dbReference type="RefSeq" id="XP_013381594.1"/>
    </source>
</evidence>
<proteinExistence type="predicted"/>
<feature type="region of interest" description="Disordered" evidence="1">
    <location>
        <begin position="1"/>
        <end position="64"/>
    </location>
</feature>
<evidence type="ECO:0000313" key="2">
    <source>
        <dbReference type="Proteomes" id="UP000085678"/>
    </source>
</evidence>
<gene>
    <name evidence="3" type="primary">LOC106152528</name>
</gene>
<organism evidence="2 3">
    <name type="scientific">Lingula anatina</name>
    <name type="common">Brachiopod</name>
    <name type="synonym">Lingula unguis</name>
    <dbReference type="NCBI Taxonomy" id="7574"/>
    <lineage>
        <taxon>Eukaryota</taxon>
        <taxon>Metazoa</taxon>
        <taxon>Spiralia</taxon>
        <taxon>Lophotrochozoa</taxon>
        <taxon>Brachiopoda</taxon>
        <taxon>Linguliformea</taxon>
        <taxon>Lingulata</taxon>
        <taxon>Lingulida</taxon>
        <taxon>Linguloidea</taxon>
        <taxon>Lingulidae</taxon>
        <taxon>Lingula</taxon>
    </lineage>
</organism>
<dbReference type="Proteomes" id="UP000085678">
    <property type="component" value="Unplaced"/>
</dbReference>
<dbReference type="GeneID" id="106152528"/>
<accession>A0A1S3H8Z5</accession>
<name>A0A1S3H8Z5_LINAN</name>
<dbReference type="InParanoid" id="A0A1S3H8Z5"/>
<dbReference type="RefSeq" id="XP_013381594.1">
    <property type="nucleotide sequence ID" value="XM_013526140.1"/>
</dbReference>
<keyword evidence="2" id="KW-1185">Reference proteome</keyword>
<feature type="compositionally biased region" description="Low complexity" evidence="1">
    <location>
        <begin position="1"/>
        <end position="63"/>
    </location>
</feature>